<feature type="compositionally biased region" description="Polar residues" evidence="1">
    <location>
        <begin position="491"/>
        <end position="500"/>
    </location>
</feature>
<name>A0A6A1W3Y5_9ROSI</name>
<dbReference type="InterPro" id="IPR024752">
    <property type="entry name" value="Myb/SANT-like_dom"/>
</dbReference>
<evidence type="ECO:0000256" key="1">
    <source>
        <dbReference type="SAM" id="MobiDB-lite"/>
    </source>
</evidence>
<accession>A0A6A1W3Y5</accession>
<dbReference type="OrthoDB" id="686198at2759"/>
<gene>
    <name evidence="3" type="ORF">CJ030_MR3G022807</name>
</gene>
<dbReference type="Proteomes" id="UP000516437">
    <property type="component" value="Chromosome 3"/>
</dbReference>
<dbReference type="Pfam" id="PF12776">
    <property type="entry name" value="Myb_DNA-bind_3"/>
    <property type="match status" value="1"/>
</dbReference>
<keyword evidence="4" id="KW-1185">Reference proteome</keyword>
<evidence type="ECO:0000313" key="3">
    <source>
        <dbReference type="EMBL" id="KAB1219959.1"/>
    </source>
</evidence>
<feature type="compositionally biased region" description="Polar residues" evidence="1">
    <location>
        <begin position="313"/>
        <end position="326"/>
    </location>
</feature>
<dbReference type="PANTHER" id="PTHR47584">
    <property type="match status" value="1"/>
</dbReference>
<proteinExistence type="predicted"/>
<feature type="region of interest" description="Disordered" evidence="1">
    <location>
        <begin position="1"/>
        <end position="43"/>
    </location>
</feature>
<protein>
    <recommendedName>
        <fullName evidence="2">Myb/SANT-like domain-containing protein</fullName>
    </recommendedName>
</protein>
<dbReference type="AlphaFoldDB" id="A0A6A1W3Y5"/>
<feature type="region of interest" description="Disordered" evidence="1">
    <location>
        <begin position="512"/>
        <end position="552"/>
    </location>
</feature>
<organism evidence="3 4">
    <name type="scientific">Morella rubra</name>
    <name type="common">Chinese bayberry</name>
    <dbReference type="NCBI Taxonomy" id="262757"/>
    <lineage>
        <taxon>Eukaryota</taxon>
        <taxon>Viridiplantae</taxon>
        <taxon>Streptophyta</taxon>
        <taxon>Embryophyta</taxon>
        <taxon>Tracheophyta</taxon>
        <taxon>Spermatophyta</taxon>
        <taxon>Magnoliopsida</taxon>
        <taxon>eudicotyledons</taxon>
        <taxon>Gunneridae</taxon>
        <taxon>Pentapetalae</taxon>
        <taxon>rosids</taxon>
        <taxon>fabids</taxon>
        <taxon>Fagales</taxon>
        <taxon>Myricaceae</taxon>
        <taxon>Morella</taxon>
    </lineage>
</organism>
<evidence type="ECO:0000313" key="4">
    <source>
        <dbReference type="Proteomes" id="UP000516437"/>
    </source>
</evidence>
<dbReference type="PANTHER" id="PTHR47584:SF19">
    <property type="entry name" value="L10-INTERACTING MYB DOMAIN-CONTAINING PROTEIN-LIKE"/>
    <property type="match status" value="1"/>
</dbReference>
<sequence>MDSAGMRRRLSDSSVTGEQPLPLINERPLHGERRRTRNRSSRSLYPKRWRSFSASRATAPHKRQSWQELRGLAVDKDLSFCRYCNKGLSAGRFLRSGKRMADQPIYASSIRMRPSVFCYFSTELQYLLDSTSHDNNGLLRDRLWSNPSEVQDLVYLLLDEWRDGKFIDGKPENGKVWDRITANLSIPNISVSQVVNKVQSLKADYKAFCTLKKQTGVGWNYETNTVEADDVWWDNFTRSCDRAKKFKKQGLANFPELDLLFAESTAAGLNAYSSGQGGETEEEAARVEGQNRYRHGPVGRVTEEHIASGGLRTDSNGPAPMNTQSGARKRGSTSIGRRGKEKVQHSSEDLFFDKANTLIDGMTQCHGASSHFNPTFQACIEALEKIDPPLTAEQYVIVFRELSGHMDNQTGFLSMPPDLYLLNLSSMDPFQSCGMGQDGRGSGSNFRPGYADNSGTNPAFFTCDESMPTLAFAPTTQPSQSRKNKRKKSRATSLQATRSQLLKNETIPVEILSRKQHEKESFNSERSTRLVGQVGRKSDSSSGHGDQKKDPIVVEDIAGDDEVTHEPTPQLGRVSWGTPQMLWAQFGSGFIANQNKSDASSFRVVVLTIEQAIKRIEGRMKRPNDDKHT</sequence>
<reference evidence="3 4" key="1">
    <citation type="journal article" date="2019" name="Plant Biotechnol. J.">
        <title>The red bayberry genome and genetic basis of sex determination.</title>
        <authorList>
            <person name="Jia H.M."/>
            <person name="Jia H.J."/>
            <person name="Cai Q.L."/>
            <person name="Wang Y."/>
            <person name="Zhao H.B."/>
            <person name="Yang W.F."/>
            <person name="Wang G.Y."/>
            <person name="Li Y.H."/>
            <person name="Zhan D.L."/>
            <person name="Shen Y.T."/>
            <person name="Niu Q.F."/>
            <person name="Chang L."/>
            <person name="Qiu J."/>
            <person name="Zhao L."/>
            <person name="Xie H.B."/>
            <person name="Fu W.Y."/>
            <person name="Jin J."/>
            <person name="Li X.W."/>
            <person name="Jiao Y."/>
            <person name="Zhou C.C."/>
            <person name="Tu T."/>
            <person name="Chai C.Y."/>
            <person name="Gao J.L."/>
            <person name="Fan L.J."/>
            <person name="van de Weg E."/>
            <person name="Wang J.Y."/>
            <person name="Gao Z.S."/>
        </authorList>
    </citation>
    <scope>NUCLEOTIDE SEQUENCE [LARGE SCALE GENOMIC DNA]</scope>
    <source>
        <tissue evidence="3">Leaves</tissue>
    </source>
</reference>
<comment type="caution">
    <text evidence="3">The sequence shown here is derived from an EMBL/GenBank/DDBJ whole genome shotgun (WGS) entry which is preliminary data.</text>
</comment>
<dbReference type="InterPro" id="IPR045026">
    <property type="entry name" value="LIMYB"/>
</dbReference>
<feature type="compositionally biased region" description="Basic residues" evidence="1">
    <location>
        <begin position="32"/>
        <end position="43"/>
    </location>
</feature>
<feature type="region of interest" description="Disordered" evidence="1">
    <location>
        <begin position="308"/>
        <end position="346"/>
    </location>
</feature>
<feature type="region of interest" description="Disordered" evidence="1">
    <location>
        <begin position="471"/>
        <end position="500"/>
    </location>
</feature>
<evidence type="ECO:0000259" key="2">
    <source>
        <dbReference type="Pfam" id="PF12776"/>
    </source>
</evidence>
<dbReference type="EMBL" id="RXIC02000021">
    <property type="protein sequence ID" value="KAB1219959.1"/>
    <property type="molecule type" value="Genomic_DNA"/>
</dbReference>
<feature type="compositionally biased region" description="Basic and acidic residues" evidence="1">
    <location>
        <begin position="512"/>
        <end position="528"/>
    </location>
</feature>
<feature type="domain" description="Myb/SANT-like" evidence="2">
    <location>
        <begin position="147"/>
        <end position="236"/>
    </location>
</feature>